<protein>
    <submittedName>
        <fullName evidence="1">Uncharacterized protein</fullName>
    </submittedName>
</protein>
<accession>A0A6H2ZZ27</accession>
<organism evidence="1 2">
    <name type="scientific">Serratia marcescens</name>
    <dbReference type="NCBI Taxonomy" id="615"/>
    <lineage>
        <taxon>Bacteria</taxon>
        <taxon>Pseudomonadati</taxon>
        <taxon>Pseudomonadota</taxon>
        <taxon>Gammaproteobacteria</taxon>
        <taxon>Enterobacterales</taxon>
        <taxon>Yersiniaceae</taxon>
        <taxon>Serratia</taxon>
    </lineage>
</organism>
<name>A0A6H2ZZ27_SERMA</name>
<reference evidence="2" key="1">
    <citation type="submission" date="2016-04" db="EMBL/GenBank/DDBJ databases">
        <authorList>
            <person name="Osei Sekyere J."/>
            <person name="Sivertsen A."/>
            <person name="Pedersen A.T."/>
            <person name="Sundsfjord A."/>
        </authorList>
    </citation>
    <scope>NUCLEOTIDE SEQUENCE [LARGE SCALE GENOMIC DNA]</scope>
    <source>
        <strain evidence="2">945174350</strain>
    </source>
</reference>
<gene>
    <name evidence="1" type="ORF">AN695_0220945</name>
</gene>
<dbReference type="EMBL" id="LJEX02000110">
    <property type="protein sequence ID" value="OCO82879.1"/>
    <property type="molecule type" value="Genomic_DNA"/>
</dbReference>
<dbReference type="AlphaFoldDB" id="A0A6H2ZZ27"/>
<comment type="caution">
    <text evidence="1">The sequence shown here is derived from an EMBL/GenBank/DDBJ whole genome shotgun (WGS) entry which is preliminary data.</text>
</comment>
<sequence>MLMSRFDVITTIKPHNNRILNGKNNTTPKKKPQNAMISKKYEVDHAGLFYLVIYVALMCEIEDRLLKQSHNQHQAQ</sequence>
<evidence type="ECO:0000313" key="2">
    <source>
        <dbReference type="Proteomes" id="UP000050489"/>
    </source>
</evidence>
<evidence type="ECO:0000313" key="1">
    <source>
        <dbReference type="EMBL" id="OCO82879.1"/>
    </source>
</evidence>
<dbReference type="Proteomes" id="UP000050489">
    <property type="component" value="Unassembled WGS sequence"/>
</dbReference>
<proteinExistence type="predicted"/>